<dbReference type="AlphaFoldDB" id="A0AAD5VU49"/>
<gene>
    <name evidence="4" type="ORF">NP233_g7738</name>
</gene>
<accession>A0AAD5VU49</accession>
<evidence type="ECO:0000313" key="5">
    <source>
        <dbReference type="Proteomes" id="UP001213000"/>
    </source>
</evidence>
<organism evidence="4 5">
    <name type="scientific">Leucocoprinus birnbaumii</name>
    <dbReference type="NCBI Taxonomy" id="56174"/>
    <lineage>
        <taxon>Eukaryota</taxon>
        <taxon>Fungi</taxon>
        <taxon>Dikarya</taxon>
        <taxon>Basidiomycota</taxon>
        <taxon>Agaricomycotina</taxon>
        <taxon>Agaricomycetes</taxon>
        <taxon>Agaricomycetidae</taxon>
        <taxon>Agaricales</taxon>
        <taxon>Agaricineae</taxon>
        <taxon>Agaricaceae</taxon>
        <taxon>Leucocoprinus</taxon>
    </lineage>
</organism>
<evidence type="ECO:0000259" key="3">
    <source>
        <dbReference type="Pfam" id="PF20152"/>
    </source>
</evidence>
<feature type="domain" description="DUF6534" evidence="3">
    <location>
        <begin position="186"/>
        <end position="288"/>
    </location>
</feature>
<dbReference type="PANTHER" id="PTHR40465">
    <property type="entry name" value="CHROMOSOME 1, WHOLE GENOME SHOTGUN SEQUENCE"/>
    <property type="match status" value="1"/>
</dbReference>
<evidence type="ECO:0000313" key="4">
    <source>
        <dbReference type="EMBL" id="KAJ3565271.1"/>
    </source>
</evidence>
<feature type="transmembrane region" description="Helical" evidence="2">
    <location>
        <begin position="213"/>
        <end position="233"/>
    </location>
</feature>
<feature type="transmembrane region" description="Helical" evidence="2">
    <location>
        <begin position="137"/>
        <end position="162"/>
    </location>
</feature>
<feature type="compositionally biased region" description="Polar residues" evidence="1">
    <location>
        <begin position="336"/>
        <end position="356"/>
    </location>
</feature>
<dbReference type="InterPro" id="IPR045339">
    <property type="entry name" value="DUF6534"/>
</dbReference>
<dbReference type="PANTHER" id="PTHR40465:SF1">
    <property type="entry name" value="DUF6534 DOMAIN-CONTAINING PROTEIN"/>
    <property type="match status" value="1"/>
</dbReference>
<name>A0AAD5VU49_9AGAR</name>
<keyword evidence="2" id="KW-1133">Transmembrane helix</keyword>
<feature type="transmembrane region" description="Helical" evidence="2">
    <location>
        <begin position="182"/>
        <end position="201"/>
    </location>
</feature>
<evidence type="ECO:0000256" key="1">
    <source>
        <dbReference type="SAM" id="MobiDB-lite"/>
    </source>
</evidence>
<feature type="transmembrane region" description="Helical" evidence="2">
    <location>
        <begin position="42"/>
        <end position="65"/>
    </location>
</feature>
<keyword evidence="5" id="KW-1185">Reference proteome</keyword>
<protein>
    <recommendedName>
        <fullName evidence="3">DUF6534 domain-containing protein</fullName>
    </recommendedName>
</protein>
<reference evidence="4" key="1">
    <citation type="submission" date="2022-07" db="EMBL/GenBank/DDBJ databases">
        <title>Genome Sequence of Leucocoprinus birnbaumii.</title>
        <authorList>
            <person name="Buettner E."/>
        </authorList>
    </citation>
    <scope>NUCLEOTIDE SEQUENCE</scope>
    <source>
        <strain evidence="4">VT141</strain>
    </source>
</reference>
<evidence type="ECO:0000256" key="2">
    <source>
        <dbReference type="SAM" id="Phobius"/>
    </source>
</evidence>
<sequence>MSASPTISAAPPGLSNLPGAAPNGPVPVPGAELPAFDNTLGALFIGSSLAMLLYGTICLQTFIYITGQRGREDRCWLRTFVTFVFVSTDSHPRTMICLIDFMNPFALPSGGPASGEVFFSWRIWTLSSASMKQHPRMALSILTTLLAFLTFGTSIDLAITGFNHRLLQVNTPDFILAYKLSASSRIVFDVFVTFALTLSLYRTKSGVKKTDHIIKLLILFTVNTNLITTYFFIPFGLNDVYLICDSLLSMAELATFLVLPKATIYGGIGFLGPKTYFNTVLASLNSRDWMRHKLDEHVFSSAQLPSSISAGESSSGPFSLNSLKRKNDPGAEDSLTFVTIQRPGAQSSPEESYEMSTSKKRGLSETDTEGAAV</sequence>
<dbReference type="Proteomes" id="UP001213000">
    <property type="component" value="Unassembled WGS sequence"/>
</dbReference>
<proteinExistence type="predicted"/>
<keyword evidence="2" id="KW-0472">Membrane</keyword>
<dbReference type="EMBL" id="JANIEX010000586">
    <property type="protein sequence ID" value="KAJ3565271.1"/>
    <property type="molecule type" value="Genomic_DNA"/>
</dbReference>
<dbReference type="Pfam" id="PF20152">
    <property type="entry name" value="DUF6534"/>
    <property type="match status" value="1"/>
</dbReference>
<keyword evidence="2" id="KW-0812">Transmembrane</keyword>
<comment type="caution">
    <text evidence="4">The sequence shown here is derived from an EMBL/GenBank/DDBJ whole genome shotgun (WGS) entry which is preliminary data.</text>
</comment>
<feature type="compositionally biased region" description="Low complexity" evidence="1">
    <location>
        <begin position="306"/>
        <end position="319"/>
    </location>
</feature>
<feature type="region of interest" description="Disordered" evidence="1">
    <location>
        <begin position="306"/>
        <end position="373"/>
    </location>
</feature>